<name>A0A942E082_9HYPH</name>
<accession>A0A942E082</accession>
<dbReference type="AlphaFoldDB" id="A0A942E082"/>
<dbReference type="GO" id="GO:0008168">
    <property type="term" value="F:methyltransferase activity"/>
    <property type="evidence" value="ECO:0007669"/>
    <property type="project" value="UniProtKB-KW"/>
</dbReference>
<evidence type="ECO:0000313" key="2">
    <source>
        <dbReference type="Proteomes" id="UP000680348"/>
    </source>
</evidence>
<keyword evidence="2" id="KW-1185">Reference proteome</keyword>
<reference evidence="1" key="1">
    <citation type="submission" date="2021-04" db="EMBL/GenBank/DDBJ databases">
        <title>Pseudaminobacter soli sp. nov., isolated from paddy soil contaminated by heavy metals.</title>
        <authorList>
            <person name="Zhang K."/>
        </authorList>
    </citation>
    <scope>NUCLEOTIDE SEQUENCE</scope>
    <source>
        <strain evidence="1">19-2017</strain>
    </source>
</reference>
<keyword evidence="1" id="KW-0489">Methyltransferase</keyword>
<dbReference type="SUPFAM" id="SSF53335">
    <property type="entry name" value="S-adenosyl-L-methionine-dependent methyltransferases"/>
    <property type="match status" value="1"/>
</dbReference>
<dbReference type="EMBL" id="JAGWCR010000010">
    <property type="protein sequence ID" value="MBS3650683.1"/>
    <property type="molecule type" value="Genomic_DNA"/>
</dbReference>
<gene>
    <name evidence="1" type="ORF">KEU06_18890</name>
</gene>
<comment type="caution">
    <text evidence="1">The sequence shown here is derived from an EMBL/GenBank/DDBJ whole genome shotgun (WGS) entry which is preliminary data.</text>
</comment>
<dbReference type="Gene3D" id="3.40.50.150">
    <property type="entry name" value="Vaccinia Virus protein VP39"/>
    <property type="match status" value="1"/>
</dbReference>
<dbReference type="Pfam" id="PF13489">
    <property type="entry name" value="Methyltransf_23"/>
    <property type="match status" value="1"/>
</dbReference>
<sequence length="197" mass="22185">MPRCTGCRSLERHRISRIMFERLGSESFAAASAIQFSPDPTVDAAWFRSFELSVYGEPGGIDIQAIDRPDASYDYVGCSHVLEHVGDDRAALLELLRIAAPDGLVYLSVPDPIREPVTRDWGFAKPEKFGHWRVYGRDISQRFSRYIPDQPVLAYLGEDPVTGEWADAFLLPKSPARHRWIAERLGALVKPIAEAWT</sequence>
<protein>
    <submittedName>
        <fullName evidence="1">Methyltransferase domain-containing protein</fullName>
    </submittedName>
</protein>
<dbReference type="GO" id="GO:0032259">
    <property type="term" value="P:methylation"/>
    <property type="evidence" value="ECO:0007669"/>
    <property type="project" value="UniProtKB-KW"/>
</dbReference>
<dbReference type="InterPro" id="IPR029063">
    <property type="entry name" value="SAM-dependent_MTases_sf"/>
</dbReference>
<dbReference type="Proteomes" id="UP000680348">
    <property type="component" value="Unassembled WGS sequence"/>
</dbReference>
<dbReference type="RefSeq" id="WP_210320236.1">
    <property type="nucleotide sequence ID" value="NZ_JABVCF010000010.1"/>
</dbReference>
<organism evidence="1 2">
    <name type="scientific">Pseudaminobacter soli</name>
    <name type="common">ex Zhang et al. 2022</name>
    <dbReference type="NCBI Taxonomy" id="2831468"/>
    <lineage>
        <taxon>Bacteria</taxon>
        <taxon>Pseudomonadati</taxon>
        <taxon>Pseudomonadota</taxon>
        <taxon>Alphaproteobacteria</taxon>
        <taxon>Hyphomicrobiales</taxon>
        <taxon>Phyllobacteriaceae</taxon>
        <taxon>Pseudaminobacter</taxon>
    </lineage>
</organism>
<evidence type="ECO:0000313" key="1">
    <source>
        <dbReference type="EMBL" id="MBS3650683.1"/>
    </source>
</evidence>
<proteinExistence type="predicted"/>
<keyword evidence="1" id="KW-0808">Transferase</keyword>